<evidence type="ECO:0000256" key="6">
    <source>
        <dbReference type="ARBA" id="ARBA00022806"/>
    </source>
</evidence>
<evidence type="ECO:0000256" key="9">
    <source>
        <dbReference type="ARBA" id="ARBA00023242"/>
    </source>
</evidence>
<dbReference type="Pfam" id="PF17855">
    <property type="entry name" value="MCM_lid"/>
    <property type="match status" value="1"/>
</dbReference>
<evidence type="ECO:0000313" key="15">
    <source>
        <dbReference type="Proteomes" id="UP000245591"/>
    </source>
</evidence>
<dbReference type="GO" id="GO:0005524">
    <property type="term" value="F:ATP binding"/>
    <property type="evidence" value="ECO:0007669"/>
    <property type="project" value="UniProtKB-UniRule"/>
</dbReference>
<dbReference type="Gene3D" id="3.30.1640.10">
    <property type="entry name" value="mini-chromosome maintenance (MCM) complex, chain A, domain 1"/>
    <property type="match status" value="1"/>
</dbReference>
<evidence type="ECO:0000313" key="14">
    <source>
        <dbReference type="EMBL" id="PWA01391.1"/>
    </source>
</evidence>
<dbReference type="InterPro" id="IPR041562">
    <property type="entry name" value="MCM_lid"/>
</dbReference>
<dbReference type="GO" id="GO:0043596">
    <property type="term" value="C:nuclear replication fork"/>
    <property type="evidence" value="ECO:0007669"/>
    <property type="project" value="UniProtKB-ARBA"/>
</dbReference>
<dbReference type="Proteomes" id="UP000245591">
    <property type="component" value="Unassembled WGS sequence"/>
</dbReference>
<comment type="subcellular location">
    <subcellularLocation>
        <location evidence="1 12">Nucleus</location>
    </subcellularLocation>
</comment>
<dbReference type="Pfam" id="PF17207">
    <property type="entry name" value="MCM_OB"/>
    <property type="match status" value="1"/>
</dbReference>
<dbReference type="GO" id="GO:0042555">
    <property type="term" value="C:MCM complex"/>
    <property type="evidence" value="ECO:0007669"/>
    <property type="project" value="UniProtKB-UniRule"/>
</dbReference>
<dbReference type="PRINTS" id="PR01657">
    <property type="entry name" value="MCMFAMILY"/>
</dbReference>
<dbReference type="SMART" id="SM00382">
    <property type="entry name" value="AAA"/>
    <property type="match status" value="1"/>
</dbReference>
<evidence type="ECO:0000259" key="13">
    <source>
        <dbReference type="PROSITE" id="PS50051"/>
    </source>
</evidence>
<evidence type="ECO:0000256" key="4">
    <source>
        <dbReference type="ARBA" id="ARBA00022741"/>
    </source>
</evidence>
<dbReference type="InterPro" id="IPR008048">
    <property type="entry name" value="MCM5"/>
</dbReference>
<keyword evidence="8 11" id="KW-0238">DNA-binding</keyword>
<comment type="function">
    <text evidence="12">Acts as component of the MCM2-7 complex (MCM complex) which is the replicative helicase essential for 'once per cell cycle' DNA replication initiation and elongation in eukaryotic cells. The active ATPase sites in the MCM2-7 ring are formed through the interaction surfaces of two neighboring subunits such that a critical structure of a conserved arginine finger motif is provided in trans relative to the ATP-binding site of the Walker A box of the adjacent subunit. The six ATPase active sites, however, are likely to contribute differentially to the complex helicase activity.</text>
</comment>
<dbReference type="SUPFAM" id="SSF52540">
    <property type="entry name" value="P-loop containing nucleoside triphosphate hydrolases"/>
    <property type="match status" value="1"/>
</dbReference>
<dbReference type="CDD" id="cd17756">
    <property type="entry name" value="MCM5"/>
    <property type="match status" value="1"/>
</dbReference>
<dbReference type="Gene3D" id="2.40.50.140">
    <property type="entry name" value="Nucleic acid-binding proteins"/>
    <property type="match status" value="1"/>
</dbReference>
<dbReference type="InterPro" id="IPR033762">
    <property type="entry name" value="MCM_OB"/>
</dbReference>
<dbReference type="FunFam" id="3.40.50.300:FF:000241">
    <property type="entry name" value="DNA helicase"/>
    <property type="match status" value="1"/>
</dbReference>
<dbReference type="InterPro" id="IPR003593">
    <property type="entry name" value="AAA+_ATPase"/>
</dbReference>
<protein>
    <recommendedName>
        <fullName evidence="12">DNA replication licensing factor MCM5</fullName>
        <ecNumber evidence="12">3.6.4.12</ecNumber>
    </recommendedName>
</protein>
<keyword evidence="15" id="KW-1185">Reference proteome</keyword>
<dbReference type="Gene3D" id="3.40.50.300">
    <property type="entry name" value="P-loop containing nucleotide triphosphate hydrolases"/>
    <property type="match status" value="1"/>
</dbReference>
<evidence type="ECO:0000256" key="2">
    <source>
        <dbReference type="ARBA" id="ARBA00008010"/>
    </source>
</evidence>
<comment type="caution">
    <text evidence="14">The sequence shown here is derived from an EMBL/GenBank/DDBJ whole genome shotgun (WGS) entry which is preliminary data.</text>
</comment>
<dbReference type="Pfam" id="PF00493">
    <property type="entry name" value="MCM"/>
    <property type="match status" value="1"/>
</dbReference>
<keyword evidence="9 12" id="KW-0539">Nucleus</keyword>
<evidence type="ECO:0000256" key="10">
    <source>
        <dbReference type="ARBA" id="ARBA00023306"/>
    </source>
</evidence>
<keyword evidence="4 11" id="KW-0547">Nucleotide-binding</keyword>
<proteinExistence type="inferred from homology"/>
<dbReference type="PROSITE" id="PS50051">
    <property type="entry name" value="MCM_2"/>
    <property type="match status" value="1"/>
</dbReference>
<evidence type="ECO:0000256" key="5">
    <source>
        <dbReference type="ARBA" id="ARBA00022801"/>
    </source>
</evidence>
<dbReference type="PANTHER" id="PTHR11630">
    <property type="entry name" value="DNA REPLICATION LICENSING FACTOR MCM FAMILY MEMBER"/>
    <property type="match status" value="1"/>
</dbReference>
<evidence type="ECO:0000256" key="3">
    <source>
        <dbReference type="ARBA" id="ARBA00022705"/>
    </source>
</evidence>
<keyword evidence="3 12" id="KW-0235">DNA replication</keyword>
<dbReference type="InterPro" id="IPR027417">
    <property type="entry name" value="P-loop_NTPase"/>
</dbReference>
<keyword evidence="10 12" id="KW-0131">Cell cycle</keyword>
<gene>
    <name evidence="14" type="ORF">BB558_002513</name>
</gene>
<name>A0A2U1J8I5_SMIAN</name>
<dbReference type="PANTHER" id="PTHR11630:SF42">
    <property type="entry name" value="DNA REPLICATION LICENSING FACTOR MCM5"/>
    <property type="match status" value="1"/>
</dbReference>
<dbReference type="GO" id="GO:0017116">
    <property type="term" value="F:single-stranded DNA helicase activity"/>
    <property type="evidence" value="ECO:0007669"/>
    <property type="project" value="TreeGrafter"/>
</dbReference>
<evidence type="ECO:0000256" key="7">
    <source>
        <dbReference type="ARBA" id="ARBA00022840"/>
    </source>
</evidence>
<comment type="subunit">
    <text evidence="12">Component of the MCM2-7 complex.</text>
</comment>
<dbReference type="GO" id="GO:0006279">
    <property type="term" value="P:premeiotic DNA replication"/>
    <property type="evidence" value="ECO:0007669"/>
    <property type="project" value="UniProtKB-ARBA"/>
</dbReference>
<evidence type="ECO:0000256" key="8">
    <source>
        <dbReference type="ARBA" id="ARBA00023125"/>
    </source>
</evidence>
<dbReference type="SMART" id="SM00350">
    <property type="entry name" value="MCM"/>
    <property type="match status" value="1"/>
</dbReference>
<dbReference type="EMBL" id="MBFU01000178">
    <property type="protein sequence ID" value="PWA01391.1"/>
    <property type="molecule type" value="Genomic_DNA"/>
</dbReference>
<dbReference type="EC" id="3.6.4.12" evidence="12"/>
<comment type="catalytic activity">
    <reaction evidence="12">
        <text>ATP + H2O = ADP + phosphate + H(+)</text>
        <dbReference type="Rhea" id="RHEA:13065"/>
        <dbReference type="ChEBI" id="CHEBI:15377"/>
        <dbReference type="ChEBI" id="CHEBI:15378"/>
        <dbReference type="ChEBI" id="CHEBI:30616"/>
        <dbReference type="ChEBI" id="CHEBI:43474"/>
        <dbReference type="ChEBI" id="CHEBI:456216"/>
        <dbReference type="EC" id="3.6.4.12"/>
    </reaction>
</comment>
<dbReference type="GO" id="GO:0016887">
    <property type="term" value="F:ATP hydrolysis activity"/>
    <property type="evidence" value="ECO:0007669"/>
    <property type="project" value="RHEA"/>
</dbReference>
<evidence type="ECO:0000256" key="1">
    <source>
        <dbReference type="ARBA" id="ARBA00004123"/>
    </source>
</evidence>
<dbReference type="InterPro" id="IPR054125">
    <property type="entry name" value="MCM5_C"/>
</dbReference>
<keyword evidence="5 12" id="KW-0378">Hydrolase</keyword>
<dbReference type="GO" id="GO:0003688">
    <property type="term" value="F:DNA replication origin binding"/>
    <property type="evidence" value="ECO:0007669"/>
    <property type="project" value="UniProtKB-UniRule"/>
</dbReference>
<dbReference type="InterPro" id="IPR012340">
    <property type="entry name" value="NA-bd_OB-fold"/>
</dbReference>
<dbReference type="GO" id="GO:0006270">
    <property type="term" value="P:DNA replication initiation"/>
    <property type="evidence" value="ECO:0007669"/>
    <property type="project" value="UniProtKB-UniRule"/>
</dbReference>
<dbReference type="InterPro" id="IPR031327">
    <property type="entry name" value="MCM"/>
</dbReference>
<dbReference type="SUPFAM" id="SSF50249">
    <property type="entry name" value="Nucleic acid-binding proteins"/>
    <property type="match status" value="1"/>
</dbReference>
<dbReference type="InterPro" id="IPR027925">
    <property type="entry name" value="MCM_N"/>
</dbReference>
<dbReference type="Pfam" id="PF14551">
    <property type="entry name" value="MCM_N"/>
    <property type="match status" value="1"/>
</dbReference>
<dbReference type="Pfam" id="PF21933">
    <property type="entry name" value="MCM5_C"/>
    <property type="match status" value="1"/>
</dbReference>
<keyword evidence="7 11" id="KW-0067">ATP-binding</keyword>
<keyword evidence="6 12" id="KW-0347">Helicase</keyword>
<dbReference type="GO" id="GO:0005656">
    <property type="term" value="C:nuclear pre-replicative complex"/>
    <property type="evidence" value="ECO:0007669"/>
    <property type="project" value="UniProtKB-ARBA"/>
</dbReference>
<sequence length="675" mass="74438">MNSEGWDSGSIFVRGVFPGEQNDKTRGNKIQEFFDFIQNFRDGNVFIYREQLRSNLAIGKGTLTVDFQDLASYDAELSQKIVNEPAEMLAIFEEAAYNSAKNMIVNSADDQKPTPRIQIELATYISKLVCVSGIIIGASTPSSKATHVYLQCKNCKHVKIAPVGGGYSGISLPRTCEKPPTQDAEKCPLDPYEIIPDKSIFIDQQTLKLQESPDFVPVGELPRHLGSSGAVAIRNPYLRIVGMEIIKSGNSSAHKTFTPQEENEMLEISRIPNIYNIFASSIAPSIYGCENIKKAIACLLFGGSKKVLPDGMRLRGDINVLLLGDPGTAKSQLLKFVEKVAPISVYTSGKGSSAAGLTASVIKDPSTRELYLEGGAMVLADGGVICIDEFDKMRDEDRVAIHEAMEQQTISIAKAGITTVLNARTSVLAAANPVFGRYDDTKAPGDNIDFQTTILSRFDCIFIIKDEHNESRDMTIAKHVMQVHSKGAIQESAEGELSLDQMARYLTYCKAKCAPRLSPQAAERLGSFFVSMRSQISQIERDSTERSTIPITIRQLEAVVRLSESLAKMNLSPVSNLEHVEEAIRLFRVSTVDAAQPATTDGLTRGDLVEEMRKVETEIRRRLPIGSQLPVRMLKSDFLRQGYSQHAVDHALFALVRQDTLQYKNQRLTVMRVGA</sequence>
<dbReference type="AlphaFoldDB" id="A0A2U1J8I5"/>
<accession>A0A2U1J8I5</accession>
<dbReference type="GO" id="GO:0043138">
    <property type="term" value="F:3'-5' DNA helicase activity"/>
    <property type="evidence" value="ECO:0007669"/>
    <property type="project" value="TreeGrafter"/>
</dbReference>
<dbReference type="GO" id="GO:0003697">
    <property type="term" value="F:single-stranded DNA binding"/>
    <property type="evidence" value="ECO:0007669"/>
    <property type="project" value="TreeGrafter"/>
</dbReference>
<reference evidence="14 15" key="1">
    <citation type="journal article" date="2018" name="MBio">
        <title>Comparative Genomics Reveals the Core Gene Toolbox for the Fungus-Insect Symbiosis.</title>
        <authorList>
            <person name="Wang Y."/>
            <person name="Stata M."/>
            <person name="Wang W."/>
            <person name="Stajich J.E."/>
            <person name="White M.M."/>
            <person name="Moncalvo J.M."/>
        </authorList>
    </citation>
    <scope>NUCLEOTIDE SEQUENCE [LARGE SCALE GENOMIC DNA]</scope>
    <source>
        <strain evidence="14 15">AUS-126-30</strain>
    </source>
</reference>
<organism evidence="14 15">
    <name type="scientific">Smittium angustum</name>
    <dbReference type="NCBI Taxonomy" id="133377"/>
    <lineage>
        <taxon>Eukaryota</taxon>
        <taxon>Fungi</taxon>
        <taxon>Fungi incertae sedis</taxon>
        <taxon>Zoopagomycota</taxon>
        <taxon>Kickxellomycotina</taxon>
        <taxon>Harpellomycetes</taxon>
        <taxon>Harpellales</taxon>
        <taxon>Legeriomycetaceae</taxon>
        <taxon>Smittium</taxon>
    </lineage>
</organism>
<dbReference type="InterPro" id="IPR001208">
    <property type="entry name" value="MCM_dom"/>
</dbReference>
<comment type="similarity">
    <text evidence="2 11">Belongs to the MCM family.</text>
</comment>
<dbReference type="GO" id="GO:0000727">
    <property type="term" value="P:double-strand break repair via break-induced replication"/>
    <property type="evidence" value="ECO:0007669"/>
    <property type="project" value="TreeGrafter"/>
</dbReference>
<evidence type="ECO:0000256" key="12">
    <source>
        <dbReference type="RuleBase" id="RU368063"/>
    </source>
</evidence>
<evidence type="ECO:0000256" key="11">
    <source>
        <dbReference type="RuleBase" id="RU004070"/>
    </source>
</evidence>
<feature type="domain" description="MCM C-terminal AAA(+) ATPase" evidence="13">
    <location>
        <begin position="274"/>
        <end position="480"/>
    </location>
</feature>
<dbReference type="GO" id="GO:0031261">
    <property type="term" value="C:DNA replication preinitiation complex"/>
    <property type="evidence" value="ECO:0007669"/>
    <property type="project" value="UniProtKB-ARBA"/>
</dbReference>
<dbReference type="PRINTS" id="PR01661">
    <property type="entry name" value="MCMPROTEIN5"/>
</dbReference>